<organism evidence="1 2">
    <name type="scientific">Enhygromyxa salina</name>
    <dbReference type="NCBI Taxonomy" id="215803"/>
    <lineage>
        <taxon>Bacteria</taxon>
        <taxon>Pseudomonadati</taxon>
        <taxon>Myxococcota</taxon>
        <taxon>Polyangia</taxon>
        <taxon>Nannocystales</taxon>
        <taxon>Nannocystaceae</taxon>
        <taxon>Enhygromyxa</taxon>
    </lineage>
</organism>
<proteinExistence type="predicted"/>
<comment type="caution">
    <text evidence="1">The sequence shown here is derived from an EMBL/GenBank/DDBJ whole genome shotgun (WGS) entry which is preliminary data.</text>
</comment>
<dbReference type="EMBL" id="PVNL01000115">
    <property type="protein sequence ID" value="PRQ02007.1"/>
    <property type="molecule type" value="Genomic_DNA"/>
</dbReference>
<name>A0A2S9YA77_9BACT</name>
<dbReference type="AlphaFoldDB" id="A0A2S9YA77"/>
<accession>A0A2S9YA77</accession>
<gene>
    <name evidence="1" type="ORF">ENSA7_56750</name>
</gene>
<sequence>MAPTPTFEHLTLRVGELGPKLHGSPLTPPDAAERTCPTHQTWFAATADAVVGALEHDGELHLATGAGGRVWQIDAGQARELQLNAELPELLRWTAATSEPSTGHLGDRRNLVRQLRWARHTPIPGQRLLLVDGLNPDIAQLPLNAEPSVLLEALRPRVDPPSRWRRLLGAKSSGPSGAALVLDCIESAPLPDGFTPWLRALEQRGMHLDWSGNEAGNYPLPLFELPPPSGPDPLRSALLGIARDQLERASEDAWADWPPDSSPTEGYEQLVSGQPQRGWWRDASHEELVSGLELRGSEFADRGTPTAQLTWSRSISGGELLGRLQASVQEICAVAVSGVPDDECVVVWYLLGGVSRTSGKLEVVALERVWS</sequence>
<reference evidence="1 2" key="1">
    <citation type="submission" date="2018-03" db="EMBL/GenBank/DDBJ databases">
        <title>Draft Genome Sequences of the Obligatory Marine Myxobacteria Enhygromyxa salina SWB007.</title>
        <authorList>
            <person name="Poehlein A."/>
            <person name="Moghaddam J.A."/>
            <person name="Harms H."/>
            <person name="Alanjari M."/>
            <person name="Koenig G.M."/>
            <person name="Daniel R."/>
            <person name="Schaeberle T.F."/>
        </authorList>
    </citation>
    <scope>NUCLEOTIDE SEQUENCE [LARGE SCALE GENOMIC DNA]</scope>
    <source>
        <strain evidence="1 2">SWB007</strain>
    </source>
</reference>
<evidence type="ECO:0000313" key="2">
    <source>
        <dbReference type="Proteomes" id="UP000238823"/>
    </source>
</evidence>
<dbReference type="Proteomes" id="UP000238823">
    <property type="component" value="Unassembled WGS sequence"/>
</dbReference>
<dbReference type="RefSeq" id="WP_106092551.1">
    <property type="nucleotide sequence ID" value="NZ_PVNL01000115.1"/>
</dbReference>
<evidence type="ECO:0000313" key="1">
    <source>
        <dbReference type="EMBL" id="PRQ02007.1"/>
    </source>
</evidence>
<protein>
    <submittedName>
        <fullName evidence="1">Uncharacterized protein</fullName>
    </submittedName>
</protein>